<reference evidence="2 3" key="1">
    <citation type="submission" date="2017-09" db="EMBL/GenBank/DDBJ databases">
        <title>Depth-based differentiation of microbial function through sediment-hosted aquifers and enrichment of novel symbionts in the deep terrestrial subsurface.</title>
        <authorList>
            <person name="Probst A.J."/>
            <person name="Ladd B."/>
            <person name="Jarett J.K."/>
            <person name="Geller-Mcgrath D.E."/>
            <person name="Sieber C.M."/>
            <person name="Emerson J.B."/>
            <person name="Anantharaman K."/>
            <person name="Thomas B.C."/>
            <person name="Malmstrom R."/>
            <person name="Stieglmeier M."/>
            <person name="Klingl A."/>
            <person name="Woyke T."/>
            <person name="Ryan C.M."/>
            <person name="Banfield J.F."/>
        </authorList>
    </citation>
    <scope>NUCLEOTIDE SEQUENCE [LARGE SCALE GENOMIC DNA]</scope>
    <source>
        <strain evidence="2">CG10_big_fil_rev_8_21_14_0_10_50_13</strain>
    </source>
</reference>
<gene>
    <name evidence="2" type="ORF">COV09_00050</name>
</gene>
<dbReference type="AlphaFoldDB" id="A0A2H0RI37"/>
<organism evidence="2 3">
    <name type="scientific">Candidatus Vogelbacteria bacterium CG10_big_fil_rev_8_21_14_0_10_50_13</name>
    <dbReference type="NCBI Taxonomy" id="1975044"/>
    <lineage>
        <taxon>Bacteria</taxon>
        <taxon>Candidatus Vogeliibacteriota</taxon>
    </lineage>
</organism>
<comment type="caution">
    <text evidence="2">The sequence shown here is derived from an EMBL/GenBank/DDBJ whole genome shotgun (WGS) entry which is preliminary data.</text>
</comment>
<feature type="region of interest" description="Disordered" evidence="1">
    <location>
        <begin position="69"/>
        <end position="94"/>
    </location>
</feature>
<accession>A0A2H0RI37</accession>
<feature type="compositionally biased region" description="Basic residues" evidence="1">
    <location>
        <begin position="21"/>
        <end position="30"/>
    </location>
</feature>
<sequence length="94" mass="10328">MPSKALKKKSSKMSKEGNARNKTKATKKTTAKPAKLEMKKNPNIPGYLVFVQDKTVSLPSVTTRESISMLTEGKMPKKSKTGESFKGKNKVIIS</sequence>
<protein>
    <submittedName>
        <fullName evidence="2">Uncharacterized protein</fullName>
    </submittedName>
</protein>
<evidence type="ECO:0000313" key="3">
    <source>
        <dbReference type="Proteomes" id="UP000230906"/>
    </source>
</evidence>
<name>A0A2H0RI37_9BACT</name>
<dbReference type="EMBL" id="PCYJ01000001">
    <property type="protein sequence ID" value="PIR45694.1"/>
    <property type="molecule type" value="Genomic_DNA"/>
</dbReference>
<feature type="region of interest" description="Disordered" evidence="1">
    <location>
        <begin position="1"/>
        <end position="33"/>
    </location>
</feature>
<proteinExistence type="predicted"/>
<evidence type="ECO:0000256" key="1">
    <source>
        <dbReference type="SAM" id="MobiDB-lite"/>
    </source>
</evidence>
<feature type="compositionally biased region" description="Basic residues" evidence="1">
    <location>
        <begin position="1"/>
        <end position="12"/>
    </location>
</feature>
<evidence type="ECO:0000313" key="2">
    <source>
        <dbReference type="EMBL" id="PIR45694.1"/>
    </source>
</evidence>
<dbReference type="Proteomes" id="UP000230906">
    <property type="component" value="Unassembled WGS sequence"/>
</dbReference>